<feature type="region of interest" description="Disordered" evidence="1">
    <location>
        <begin position="513"/>
        <end position="536"/>
    </location>
</feature>
<feature type="compositionally biased region" description="Basic and acidic residues" evidence="1">
    <location>
        <begin position="13"/>
        <end position="25"/>
    </location>
</feature>
<gene>
    <name evidence="3" type="ORF">K489DRAFT_432530</name>
</gene>
<dbReference type="RefSeq" id="XP_033458615.1">
    <property type="nucleotide sequence ID" value="XM_033608491.1"/>
</dbReference>
<reference evidence="3" key="1">
    <citation type="submission" date="2020-01" db="EMBL/GenBank/DDBJ databases">
        <authorList>
            <consortium name="DOE Joint Genome Institute"/>
            <person name="Haridas S."/>
            <person name="Albert R."/>
            <person name="Binder M."/>
            <person name="Bloem J."/>
            <person name="Labutti K."/>
            <person name="Salamov A."/>
            <person name="Andreopoulos B."/>
            <person name="Baker S.E."/>
            <person name="Barry K."/>
            <person name="Bills G."/>
            <person name="Bluhm B.H."/>
            <person name="Cannon C."/>
            <person name="Castanera R."/>
            <person name="Culley D.E."/>
            <person name="Daum C."/>
            <person name="Ezra D."/>
            <person name="Gonzalez J.B."/>
            <person name="Henrissat B."/>
            <person name="Kuo A."/>
            <person name="Liang C."/>
            <person name="Lipzen A."/>
            <person name="Lutzoni F."/>
            <person name="Magnuson J."/>
            <person name="Mondo S."/>
            <person name="Nolan M."/>
            <person name="Ohm R."/>
            <person name="Pangilinan J."/>
            <person name="Park H.-J."/>
            <person name="Ramirez L."/>
            <person name="Alfaro M."/>
            <person name="Sun H."/>
            <person name="Tritt A."/>
            <person name="Yoshinaga Y."/>
            <person name="Zwiers L.-H."/>
            <person name="Turgeon B.G."/>
            <person name="Goodwin S.B."/>
            <person name="Spatafora J.W."/>
            <person name="Crous P.W."/>
            <person name="Grigoriev I.V."/>
        </authorList>
    </citation>
    <scope>NUCLEOTIDE SEQUENCE</scope>
    <source>
        <strain evidence="3">CBS 342.82</strain>
    </source>
</reference>
<protein>
    <submittedName>
        <fullName evidence="3">Uncharacterized protein</fullName>
    </submittedName>
</protein>
<proteinExistence type="predicted"/>
<organism evidence="3">
    <name type="scientific">Dissoconium aciculare CBS 342.82</name>
    <dbReference type="NCBI Taxonomy" id="1314786"/>
    <lineage>
        <taxon>Eukaryota</taxon>
        <taxon>Fungi</taxon>
        <taxon>Dikarya</taxon>
        <taxon>Ascomycota</taxon>
        <taxon>Pezizomycotina</taxon>
        <taxon>Dothideomycetes</taxon>
        <taxon>Dothideomycetidae</taxon>
        <taxon>Mycosphaerellales</taxon>
        <taxon>Dissoconiaceae</taxon>
        <taxon>Dissoconium</taxon>
    </lineage>
</organism>
<feature type="region of interest" description="Disordered" evidence="1">
    <location>
        <begin position="337"/>
        <end position="360"/>
    </location>
</feature>
<dbReference type="OrthoDB" id="30417at2759"/>
<feature type="compositionally biased region" description="Polar residues" evidence="1">
    <location>
        <begin position="513"/>
        <end position="526"/>
    </location>
</feature>
<name>A0A6J3M259_9PEZI</name>
<keyword evidence="2" id="KW-1185">Reference proteome</keyword>
<reference evidence="3" key="3">
    <citation type="submission" date="2025-08" db="UniProtKB">
        <authorList>
            <consortium name="RefSeq"/>
        </authorList>
    </citation>
    <scope>IDENTIFICATION</scope>
    <source>
        <strain evidence="3">CBS 342.82</strain>
    </source>
</reference>
<reference evidence="3" key="2">
    <citation type="submission" date="2020-04" db="EMBL/GenBank/DDBJ databases">
        <authorList>
            <consortium name="NCBI Genome Project"/>
        </authorList>
    </citation>
    <scope>NUCLEOTIDE SEQUENCE</scope>
    <source>
        <strain evidence="3">CBS 342.82</strain>
    </source>
</reference>
<feature type="region of interest" description="Disordered" evidence="1">
    <location>
        <begin position="1"/>
        <end position="25"/>
    </location>
</feature>
<evidence type="ECO:0000313" key="3">
    <source>
        <dbReference type="RefSeq" id="XP_033458615.1"/>
    </source>
</evidence>
<dbReference type="AlphaFoldDB" id="A0A6J3M259"/>
<accession>A0A6J3M259</accession>
<feature type="compositionally biased region" description="Low complexity" evidence="1">
    <location>
        <begin position="345"/>
        <end position="358"/>
    </location>
</feature>
<evidence type="ECO:0000313" key="2">
    <source>
        <dbReference type="Proteomes" id="UP000504637"/>
    </source>
</evidence>
<dbReference type="GeneID" id="54366291"/>
<evidence type="ECO:0000256" key="1">
    <source>
        <dbReference type="SAM" id="MobiDB-lite"/>
    </source>
</evidence>
<sequence>MPATARRVYSAQELHRLRDSSSQPRLHEAIEQHDGEDAEIVKEHVLRGSKSFAARSFRSRNSTHNSLSVPSGKYNDENVLASSVESPYLVSQAAPPSVAPLGEIAPNGQLSRPISHWLRPSPTPSLKKKKAEALVKHHGSPQHVRVTAGGRIVPSEQSPLTYPRYGYSAVKANGGVIKFAPNLHGGHEYRDYATQENFIAQDEHGNFCQIIDGIVKPIRIVDGNYQLERTAPNVVDQMAHRGISWSADKIYSHSDDARNPRKPGMLVAAEPPIASQISALELEYSKLDGESKDLDKTEALCGKSMSKPALEALVVKRRELVVAKDKIRVSIKHLRTQPPLHAPTSPRAMMHSHSASSPHNRALPSAFPIQHDRRPVSNSQAGPLHPGQLHQFAGPFDPQSAIHPDPMYGSHPWRGAPLGKFMLPATFDGAMAPTYIPYVQPMVRVAAQDHVPAAAQQSAQCQDQNHEQACMHHGIQHSAMKGSRAVPIKLPSTHQTGYCKSSLDPMSPVYKPSQFQRAHTADSQGSMPHDKTSAEVDPTLPQLHTIPSASQALRLQTSSLATHASTQLDNLHIQCD</sequence>
<dbReference type="Proteomes" id="UP000504637">
    <property type="component" value="Unplaced"/>
</dbReference>